<proteinExistence type="inferred from homology"/>
<accession>A0A8J5L0H5</accession>
<evidence type="ECO:0000313" key="11">
    <source>
        <dbReference type="Proteomes" id="UP000734854"/>
    </source>
</evidence>
<dbReference type="InterPro" id="IPR044173">
    <property type="entry name" value="CASPL"/>
</dbReference>
<comment type="caution">
    <text evidence="10">The sequence shown here is derived from an EMBL/GenBank/DDBJ whole genome shotgun (WGS) entry which is preliminary data.</text>
</comment>
<dbReference type="AlphaFoldDB" id="A0A8J5L0H5"/>
<evidence type="ECO:0000256" key="4">
    <source>
        <dbReference type="ARBA" id="ARBA00022475"/>
    </source>
</evidence>
<evidence type="ECO:0000313" key="10">
    <source>
        <dbReference type="EMBL" id="KAG6496945.1"/>
    </source>
</evidence>
<feature type="domain" description="Casparian strip membrane protein" evidence="9">
    <location>
        <begin position="42"/>
        <end position="182"/>
    </location>
</feature>
<dbReference type="EMBL" id="JACMSC010000012">
    <property type="protein sequence ID" value="KAG6496945.1"/>
    <property type="molecule type" value="Genomic_DNA"/>
</dbReference>
<dbReference type="NCBIfam" id="TIGR01569">
    <property type="entry name" value="A_tha_TIGR01569"/>
    <property type="match status" value="1"/>
</dbReference>
<gene>
    <name evidence="10" type="ORF">ZIOFF_044825</name>
</gene>
<feature type="transmembrane region" description="Helical" evidence="8">
    <location>
        <begin position="127"/>
        <end position="151"/>
    </location>
</feature>
<protein>
    <recommendedName>
        <fullName evidence="8">CASP-like protein</fullName>
    </recommendedName>
</protein>
<dbReference type="InterPro" id="IPR006459">
    <property type="entry name" value="CASP/CASPL"/>
</dbReference>
<dbReference type="GO" id="GO:0005886">
    <property type="term" value="C:plasma membrane"/>
    <property type="evidence" value="ECO:0007669"/>
    <property type="project" value="UniProtKB-SubCell"/>
</dbReference>
<evidence type="ECO:0000256" key="6">
    <source>
        <dbReference type="ARBA" id="ARBA00022989"/>
    </source>
</evidence>
<keyword evidence="4 8" id="KW-1003">Cell membrane</keyword>
<evidence type="ECO:0000256" key="7">
    <source>
        <dbReference type="ARBA" id="ARBA00023136"/>
    </source>
</evidence>
<keyword evidence="6 8" id="KW-1133">Transmembrane helix</keyword>
<feature type="transmembrane region" description="Helical" evidence="8">
    <location>
        <begin position="171"/>
        <end position="196"/>
    </location>
</feature>
<organism evidence="10 11">
    <name type="scientific">Zingiber officinale</name>
    <name type="common">Ginger</name>
    <name type="synonym">Amomum zingiber</name>
    <dbReference type="NCBI Taxonomy" id="94328"/>
    <lineage>
        <taxon>Eukaryota</taxon>
        <taxon>Viridiplantae</taxon>
        <taxon>Streptophyta</taxon>
        <taxon>Embryophyta</taxon>
        <taxon>Tracheophyta</taxon>
        <taxon>Spermatophyta</taxon>
        <taxon>Magnoliopsida</taxon>
        <taxon>Liliopsida</taxon>
        <taxon>Zingiberales</taxon>
        <taxon>Zingiberaceae</taxon>
        <taxon>Zingiber</taxon>
    </lineage>
</organism>
<comment type="similarity">
    <text evidence="2 8">Belongs to the Casparian strip membrane proteins (CASP) family.</text>
</comment>
<feature type="transmembrane region" description="Helical" evidence="8">
    <location>
        <begin position="47"/>
        <end position="71"/>
    </location>
</feature>
<evidence type="ECO:0000256" key="5">
    <source>
        <dbReference type="ARBA" id="ARBA00022692"/>
    </source>
</evidence>
<keyword evidence="5 8" id="KW-0812">Transmembrane</keyword>
<evidence type="ECO:0000256" key="2">
    <source>
        <dbReference type="ARBA" id="ARBA00007651"/>
    </source>
</evidence>
<dbReference type="PANTHER" id="PTHR36488:SF8">
    <property type="entry name" value="CASP-LIKE PROTEIN 1U1"/>
    <property type="match status" value="1"/>
</dbReference>
<reference evidence="10 11" key="1">
    <citation type="submission" date="2020-08" db="EMBL/GenBank/DDBJ databases">
        <title>Plant Genome Project.</title>
        <authorList>
            <person name="Zhang R.-G."/>
        </authorList>
    </citation>
    <scope>NUCLEOTIDE SEQUENCE [LARGE SCALE GENOMIC DNA]</scope>
    <source>
        <tissue evidence="10">Rhizome</tissue>
    </source>
</reference>
<comment type="subunit">
    <text evidence="3 8">Homodimer and heterodimers.</text>
</comment>
<dbReference type="InterPro" id="IPR006702">
    <property type="entry name" value="CASP_dom"/>
</dbReference>
<dbReference type="Pfam" id="PF04535">
    <property type="entry name" value="CASP_dom"/>
    <property type="match status" value="1"/>
</dbReference>
<name>A0A8J5L0H5_ZINOF</name>
<evidence type="ECO:0000256" key="8">
    <source>
        <dbReference type="RuleBase" id="RU361233"/>
    </source>
</evidence>
<keyword evidence="11" id="KW-1185">Reference proteome</keyword>
<dbReference type="PANTHER" id="PTHR36488">
    <property type="entry name" value="CASP-LIKE PROTEIN 1U1"/>
    <property type="match status" value="1"/>
</dbReference>
<evidence type="ECO:0000259" key="9">
    <source>
        <dbReference type="Pfam" id="PF04535"/>
    </source>
</evidence>
<evidence type="ECO:0000256" key="3">
    <source>
        <dbReference type="ARBA" id="ARBA00011489"/>
    </source>
</evidence>
<dbReference type="Proteomes" id="UP000734854">
    <property type="component" value="Unassembled WGS sequence"/>
</dbReference>
<keyword evidence="7 8" id="KW-0472">Membrane</keyword>
<comment type="subcellular location">
    <subcellularLocation>
        <location evidence="1 8">Cell membrane</location>
        <topology evidence="1 8">Multi-pass membrane protein</topology>
    </subcellularLocation>
</comment>
<feature type="transmembrane region" description="Helical" evidence="8">
    <location>
        <begin position="91"/>
        <end position="115"/>
    </location>
</feature>
<evidence type="ECO:0000256" key="1">
    <source>
        <dbReference type="ARBA" id="ARBA00004651"/>
    </source>
</evidence>
<sequence>MGQYGGGFDGMQYNGGGNVEAAAPPKVLPPNGYAVEGSPAILKIIDLVIRGAAILLTLISAAVMGAAKQTVTINDNNGYREVEVKSTQSAAFVYFLVINPLVFAYSVGSLVASILRRAGGGGCLKLLLAIGDVVVVAMLFSANGAAVAITALLEKVQKSELGGYNEFCSRLVAAVVLSTLTATLYVVLAVLGAVALRGSN</sequence>